<accession>S8D1S0</accession>
<dbReference type="PANTHER" id="PTHR36381">
    <property type="entry name" value="ETHYLENE-REGULATED TRANSCRIPT 2 (ERT2)"/>
    <property type="match status" value="1"/>
</dbReference>
<keyword evidence="2" id="KW-0472">Membrane</keyword>
<keyword evidence="2" id="KW-1133">Transmembrane helix</keyword>
<dbReference type="OrthoDB" id="690172at2759"/>
<evidence type="ECO:0008006" key="5">
    <source>
        <dbReference type="Google" id="ProtNLM"/>
    </source>
</evidence>
<gene>
    <name evidence="3" type="ORF">M569_01439</name>
</gene>
<evidence type="ECO:0000256" key="1">
    <source>
        <dbReference type="SAM" id="MobiDB-lite"/>
    </source>
</evidence>
<comment type="caution">
    <text evidence="3">The sequence shown here is derived from an EMBL/GenBank/DDBJ whole genome shotgun (WGS) entry which is preliminary data.</text>
</comment>
<feature type="compositionally biased region" description="Low complexity" evidence="1">
    <location>
        <begin position="66"/>
        <end position="77"/>
    </location>
</feature>
<name>S8D1S0_9LAMI</name>
<feature type="compositionally biased region" description="Basic residues" evidence="1">
    <location>
        <begin position="54"/>
        <end position="65"/>
    </location>
</feature>
<feature type="region of interest" description="Disordered" evidence="1">
    <location>
        <begin position="52"/>
        <end position="77"/>
    </location>
</feature>
<keyword evidence="4" id="KW-1185">Reference proteome</keyword>
<feature type="transmembrane region" description="Helical" evidence="2">
    <location>
        <begin position="141"/>
        <end position="159"/>
    </location>
</feature>
<feature type="transmembrane region" description="Helical" evidence="2">
    <location>
        <begin position="118"/>
        <end position="135"/>
    </location>
</feature>
<protein>
    <recommendedName>
        <fullName evidence="5">Ethylene-responsive nuclear family protein</fullName>
    </recommendedName>
</protein>
<dbReference type="EMBL" id="AUSU01000467">
    <property type="protein sequence ID" value="EPS73325.1"/>
    <property type="molecule type" value="Genomic_DNA"/>
</dbReference>
<dbReference type="Proteomes" id="UP000015453">
    <property type="component" value="Unassembled WGS sequence"/>
</dbReference>
<feature type="region of interest" description="Disordered" evidence="1">
    <location>
        <begin position="263"/>
        <end position="308"/>
    </location>
</feature>
<sequence>MPGPWWKMGRKSGRISEFVNDHLHQSRKRRDGSSLVVETGFPTSLVDLFMKNREKLKKPSKRKRSNNNSKPSPADGSFSFPPFSPAPSLPPPVDVKKVDVNVNTNTVPVADAESDDGLLFLVAAFKLFLVVFLVLSTNRLSIGVVTVSAFLFFLSDCLLGKYISDAKRLFTAVARPFLNKLVEYKYGIVPREKESMISVSHQEIVEEESCDHPPEPMPGSSSSSSSSPSPSFSKGKSVAVFQDDDPAVPKIKKRTKMKNKLMKLLGKKSKTGSDSSSPKLGKKESEVASKPHSSSVSSPRYEDDTASTSAVVSGAAVNRDDVEKGNEDLRRRYYFLGLVILVGLVGGRPLAIFLTLLCIFLLVCVEKLMDSMRLSSVWRYFDKSR</sequence>
<feature type="compositionally biased region" description="Low complexity" evidence="1">
    <location>
        <begin position="218"/>
        <end position="233"/>
    </location>
</feature>
<evidence type="ECO:0000313" key="3">
    <source>
        <dbReference type="EMBL" id="EPS73325.1"/>
    </source>
</evidence>
<evidence type="ECO:0000256" key="2">
    <source>
        <dbReference type="SAM" id="Phobius"/>
    </source>
</evidence>
<keyword evidence="2" id="KW-0812">Transmembrane</keyword>
<proteinExistence type="predicted"/>
<organism evidence="3 4">
    <name type="scientific">Genlisea aurea</name>
    <dbReference type="NCBI Taxonomy" id="192259"/>
    <lineage>
        <taxon>Eukaryota</taxon>
        <taxon>Viridiplantae</taxon>
        <taxon>Streptophyta</taxon>
        <taxon>Embryophyta</taxon>
        <taxon>Tracheophyta</taxon>
        <taxon>Spermatophyta</taxon>
        <taxon>Magnoliopsida</taxon>
        <taxon>eudicotyledons</taxon>
        <taxon>Gunneridae</taxon>
        <taxon>Pentapetalae</taxon>
        <taxon>asterids</taxon>
        <taxon>lamiids</taxon>
        <taxon>Lamiales</taxon>
        <taxon>Lentibulariaceae</taxon>
        <taxon>Genlisea</taxon>
    </lineage>
</organism>
<feature type="region of interest" description="Disordered" evidence="1">
    <location>
        <begin position="204"/>
        <end position="238"/>
    </location>
</feature>
<reference evidence="3 4" key="1">
    <citation type="journal article" date="2013" name="BMC Genomics">
        <title>The miniature genome of a carnivorous plant Genlisea aurea contains a low number of genes and short non-coding sequences.</title>
        <authorList>
            <person name="Leushkin E.V."/>
            <person name="Sutormin R.A."/>
            <person name="Nabieva E.R."/>
            <person name="Penin A.A."/>
            <person name="Kondrashov A.S."/>
            <person name="Logacheva M.D."/>
        </authorList>
    </citation>
    <scope>NUCLEOTIDE SEQUENCE [LARGE SCALE GENOMIC DNA]</scope>
</reference>
<feature type="transmembrane region" description="Helical" evidence="2">
    <location>
        <begin position="333"/>
        <end position="363"/>
    </location>
</feature>
<dbReference type="PANTHER" id="PTHR36381:SF1">
    <property type="entry name" value="ETHYLENE-REGULATED TRANSCRIPT 2 (ERT2)"/>
    <property type="match status" value="1"/>
</dbReference>
<evidence type="ECO:0000313" key="4">
    <source>
        <dbReference type="Proteomes" id="UP000015453"/>
    </source>
</evidence>
<feature type="compositionally biased region" description="Low complexity" evidence="1">
    <location>
        <begin position="290"/>
        <end position="299"/>
    </location>
</feature>
<dbReference type="AlphaFoldDB" id="S8D1S0"/>